<dbReference type="Proteomes" id="UP000182264">
    <property type="component" value="Chromosome"/>
</dbReference>
<dbReference type="RefSeq" id="WP_072287690.1">
    <property type="nucleotide sequence ID" value="NZ_CP015455.1"/>
</dbReference>
<reference evidence="7 8" key="1">
    <citation type="journal article" date="2017" name="Genome Announc.">
        <title>Complete Genome Sequences of Two Acetylene-Fermenting Pelobacter acetylenicus Strains.</title>
        <authorList>
            <person name="Sutton J.M."/>
            <person name="Baesman S.M."/>
            <person name="Fierst J.L."/>
            <person name="Poret-Peterson A.T."/>
            <person name="Oremland R.S."/>
            <person name="Dunlap D.S."/>
            <person name="Akob D.M."/>
        </authorList>
    </citation>
    <scope>NUCLEOTIDE SEQUENCE [LARGE SCALE GENOMIC DNA]</scope>
    <source>
        <strain evidence="7 8">DSM 3247</strain>
    </source>
</reference>
<evidence type="ECO:0000256" key="3">
    <source>
        <dbReference type="ARBA" id="ARBA00022630"/>
    </source>
</evidence>
<dbReference type="KEGG" id="pace:A6070_07150"/>
<protein>
    <submittedName>
        <fullName evidence="7">NAD(P)H-dependent dehydrogenase/reductase</fullName>
    </submittedName>
</protein>
<organism evidence="7 8">
    <name type="scientific">Syntrophotalea acetylenica</name>
    <name type="common">Pelobacter acetylenicus</name>
    <dbReference type="NCBI Taxonomy" id="29542"/>
    <lineage>
        <taxon>Bacteria</taxon>
        <taxon>Pseudomonadati</taxon>
        <taxon>Thermodesulfobacteriota</taxon>
        <taxon>Desulfuromonadia</taxon>
        <taxon>Desulfuromonadales</taxon>
        <taxon>Syntrophotaleaceae</taxon>
        <taxon>Syntrophotalea</taxon>
    </lineage>
</organism>
<feature type="domain" description="Nitroreductase" evidence="6">
    <location>
        <begin position="6"/>
        <end position="74"/>
    </location>
</feature>
<name>A0A1L3GIS7_SYNAC</name>
<evidence type="ECO:0000256" key="4">
    <source>
        <dbReference type="ARBA" id="ARBA00022643"/>
    </source>
</evidence>
<gene>
    <name evidence="7" type="ORF">A7E75_13125</name>
</gene>
<evidence type="ECO:0000256" key="1">
    <source>
        <dbReference type="ARBA" id="ARBA00001917"/>
    </source>
</evidence>
<dbReference type="PANTHER" id="PTHR43673:SF2">
    <property type="entry name" value="NITROREDUCTASE"/>
    <property type="match status" value="1"/>
</dbReference>
<keyword evidence="3" id="KW-0285">Flavoprotein</keyword>
<evidence type="ECO:0000259" key="6">
    <source>
        <dbReference type="Pfam" id="PF00881"/>
    </source>
</evidence>
<keyword evidence="8" id="KW-1185">Reference proteome</keyword>
<evidence type="ECO:0000313" key="8">
    <source>
        <dbReference type="Proteomes" id="UP000182264"/>
    </source>
</evidence>
<dbReference type="Pfam" id="PF00881">
    <property type="entry name" value="Nitroreductase"/>
    <property type="match status" value="1"/>
</dbReference>
<evidence type="ECO:0000313" key="7">
    <source>
        <dbReference type="EMBL" id="APG25847.1"/>
    </source>
</evidence>
<dbReference type="AlphaFoldDB" id="A0A1L3GIS7"/>
<dbReference type="EMBL" id="CP015518">
    <property type="protein sequence ID" value="APG25847.1"/>
    <property type="molecule type" value="Genomic_DNA"/>
</dbReference>
<evidence type="ECO:0000256" key="2">
    <source>
        <dbReference type="ARBA" id="ARBA00007118"/>
    </source>
</evidence>
<dbReference type="GO" id="GO:0016491">
    <property type="term" value="F:oxidoreductase activity"/>
    <property type="evidence" value="ECO:0007669"/>
    <property type="project" value="UniProtKB-KW"/>
</dbReference>
<comment type="similarity">
    <text evidence="2">Belongs to the nitroreductase family.</text>
</comment>
<dbReference type="InterPro" id="IPR029479">
    <property type="entry name" value="Nitroreductase"/>
</dbReference>
<keyword evidence="5" id="KW-0560">Oxidoreductase</keyword>
<dbReference type="Gene3D" id="3.40.109.10">
    <property type="entry name" value="NADH Oxidase"/>
    <property type="match status" value="1"/>
</dbReference>
<dbReference type="SUPFAM" id="SSF55469">
    <property type="entry name" value="FMN-dependent nitroreductase-like"/>
    <property type="match status" value="1"/>
</dbReference>
<comment type="cofactor">
    <cofactor evidence="1">
        <name>FMN</name>
        <dbReference type="ChEBI" id="CHEBI:58210"/>
    </cofactor>
</comment>
<keyword evidence="4" id="KW-0288">FMN</keyword>
<sequence length="176" mass="19782">MVLSLLRKRRSIRKYQPRPIEKEKIETLMEVLLRSPSSRSLNPWQFIFVSDPALLAKLGKSKKHGASFLKNAALAVVLCADPQQCDVWVEDCSVAATLLQLAAEEMGLGSCWVQIRLRRHDEAQSAEAFIKDLLQIPDHLAVASIVGLGYPNEVKTPHAAEKLQYEKIFSNIYGNR</sequence>
<dbReference type="OrthoDB" id="9809288at2"/>
<dbReference type="PANTHER" id="PTHR43673">
    <property type="entry name" value="NAD(P)H NITROREDUCTASE YDGI-RELATED"/>
    <property type="match status" value="1"/>
</dbReference>
<dbReference type="CDD" id="cd02151">
    <property type="entry name" value="nitroreductase"/>
    <property type="match status" value="1"/>
</dbReference>
<dbReference type="InterPro" id="IPR000415">
    <property type="entry name" value="Nitroreductase-like"/>
</dbReference>
<evidence type="ECO:0000256" key="5">
    <source>
        <dbReference type="ARBA" id="ARBA00023002"/>
    </source>
</evidence>
<proteinExistence type="inferred from homology"/>
<accession>A0A1L3GIS7</accession>
<dbReference type="STRING" id="29542.A6070_07150"/>